<dbReference type="KEGG" id="jeo:JMA_07850"/>
<feature type="transmembrane region" description="Helical" evidence="1">
    <location>
        <begin position="189"/>
        <end position="209"/>
    </location>
</feature>
<dbReference type="Proteomes" id="UP000031449">
    <property type="component" value="Chromosome"/>
</dbReference>
<sequence length="270" mass="28727">MFDWRNIFRGMAMGASDVVPGVSGGTIAVLLGIYDQFINALSGITTREWKKHLPFLITLGAGMGVSIIALSNLIEWLLEVHPQPTYFFFIGLIGGILPYLLKESNAKENFKGKHIAMLVAGAVIVLIIGFSNPSEDGAIITNLTVPNMALLFGSGILASSAMMLPGISGSFLLLVIGVYNTAISAVSNFNIPVIALIGAGVAFGFIFTSKLIRYLLNRYPVMMYAFIIGLVFGSLFVVYPGLALTAGNIVMCMVTLAAGFYAAVLLGRSS</sequence>
<protein>
    <recommendedName>
        <fullName evidence="4">DUF368 domain-containing protein</fullName>
    </recommendedName>
</protein>
<evidence type="ECO:0000256" key="1">
    <source>
        <dbReference type="SAM" id="Phobius"/>
    </source>
</evidence>
<feature type="transmembrane region" description="Helical" evidence="1">
    <location>
        <begin position="248"/>
        <end position="267"/>
    </location>
</feature>
<gene>
    <name evidence="2" type="ORF">JMA_07850</name>
</gene>
<name>A0A0B5AN63_9BACL</name>
<evidence type="ECO:0008006" key="4">
    <source>
        <dbReference type="Google" id="ProtNLM"/>
    </source>
</evidence>
<organism evidence="2 3">
    <name type="scientific">Jeotgalibacillus malaysiensis</name>
    <dbReference type="NCBI Taxonomy" id="1508404"/>
    <lineage>
        <taxon>Bacteria</taxon>
        <taxon>Bacillati</taxon>
        <taxon>Bacillota</taxon>
        <taxon>Bacilli</taxon>
        <taxon>Bacillales</taxon>
        <taxon>Caryophanaceae</taxon>
        <taxon>Jeotgalibacillus</taxon>
    </lineage>
</organism>
<feature type="transmembrane region" description="Helical" evidence="1">
    <location>
        <begin position="114"/>
        <end position="131"/>
    </location>
</feature>
<dbReference type="PANTHER" id="PTHR37308">
    <property type="entry name" value="INTEGRAL MEMBRANE PROTEIN"/>
    <property type="match status" value="1"/>
</dbReference>
<dbReference type="InterPro" id="IPR007163">
    <property type="entry name" value="VCA0040-like"/>
</dbReference>
<reference evidence="2 3" key="1">
    <citation type="submission" date="2014-08" db="EMBL/GenBank/DDBJ databases">
        <title>Complete genome of a marine bacteria Jeotgalibacillus malaysiensis.</title>
        <authorList>
            <person name="Yaakop A.S."/>
            <person name="Chan K.-G."/>
            <person name="Goh K.M."/>
        </authorList>
    </citation>
    <scope>NUCLEOTIDE SEQUENCE [LARGE SCALE GENOMIC DNA]</scope>
    <source>
        <strain evidence="2 3">D5</strain>
    </source>
</reference>
<dbReference type="EMBL" id="CP009416">
    <property type="protein sequence ID" value="AJD90102.1"/>
    <property type="molecule type" value="Genomic_DNA"/>
</dbReference>
<dbReference type="STRING" id="1508404.JMA_07850"/>
<dbReference type="BioCyc" id="JESP1508404:G14D9-10002-MONOMER"/>
<evidence type="ECO:0000313" key="3">
    <source>
        <dbReference type="Proteomes" id="UP000031449"/>
    </source>
</evidence>
<feature type="transmembrane region" description="Helical" evidence="1">
    <location>
        <begin position="55"/>
        <end position="74"/>
    </location>
</feature>
<dbReference type="AlphaFoldDB" id="A0A0B5AN63"/>
<feature type="transmembrane region" description="Helical" evidence="1">
    <location>
        <begin position="86"/>
        <end position="102"/>
    </location>
</feature>
<feature type="transmembrane region" description="Helical" evidence="1">
    <location>
        <begin position="12"/>
        <end position="34"/>
    </location>
</feature>
<keyword evidence="1" id="KW-1133">Transmembrane helix</keyword>
<dbReference type="Pfam" id="PF04018">
    <property type="entry name" value="VCA0040-like"/>
    <property type="match status" value="1"/>
</dbReference>
<feature type="transmembrane region" description="Helical" evidence="1">
    <location>
        <begin position="164"/>
        <end position="183"/>
    </location>
</feature>
<keyword evidence="1" id="KW-0812">Transmembrane</keyword>
<keyword evidence="3" id="KW-1185">Reference proteome</keyword>
<dbReference type="HOGENOM" id="CLU_055621_2_1_9"/>
<accession>A0A0B5AN63</accession>
<dbReference type="PANTHER" id="PTHR37308:SF1">
    <property type="entry name" value="POLYPRENYL-PHOSPHATE TRANSPORTER"/>
    <property type="match status" value="1"/>
</dbReference>
<dbReference type="OrthoDB" id="9793746at2"/>
<proteinExistence type="predicted"/>
<keyword evidence="1" id="KW-0472">Membrane</keyword>
<evidence type="ECO:0000313" key="2">
    <source>
        <dbReference type="EMBL" id="AJD90102.1"/>
    </source>
</evidence>
<feature type="transmembrane region" description="Helical" evidence="1">
    <location>
        <begin position="221"/>
        <end position="242"/>
    </location>
</feature>